<dbReference type="EMBL" id="JACGWZ010000001">
    <property type="protein sequence ID" value="MBA8823937.1"/>
    <property type="molecule type" value="Genomic_DNA"/>
</dbReference>
<gene>
    <name evidence="2" type="ORF">FHX42_001266</name>
</gene>
<dbReference type="Proteomes" id="UP000569329">
    <property type="component" value="Unassembled WGS sequence"/>
</dbReference>
<reference evidence="2 3" key="1">
    <citation type="submission" date="2020-07" db="EMBL/GenBank/DDBJ databases">
        <title>Sequencing the genomes of 1000 actinobacteria strains.</title>
        <authorList>
            <person name="Klenk H.-P."/>
        </authorList>
    </citation>
    <scope>NUCLEOTIDE SEQUENCE [LARGE SCALE GENOMIC DNA]</scope>
    <source>
        <strain evidence="2 3">DSM 45975</strain>
    </source>
</reference>
<keyword evidence="3" id="KW-1185">Reference proteome</keyword>
<comment type="caution">
    <text evidence="2">The sequence shown here is derived from an EMBL/GenBank/DDBJ whole genome shotgun (WGS) entry which is preliminary data.</text>
</comment>
<feature type="compositionally biased region" description="Basic and acidic residues" evidence="1">
    <location>
        <begin position="253"/>
        <end position="272"/>
    </location>
</feature>
<evidence type="ECO:0000256" key="1">
    <source>
        <dbReference type="SAM" id="MobiDB-lite"/>
    </source>
</evidence>
<accession>A0A839DWW5</accession>
<proteinExistence type="predicted"/>
<organism evidence="2 3">
    <name type="scientific">Halosaccharopolyspora lacisalsi</name>
    <dbReference type="NCBI Taxonomy" id="1000566"/>
    <lineage>
        <taxon>Bacteria</taxon>
        <taxon>Bacillati</taxon>
        <taxon>Actinomycetota</taxon>
        <taxon>Actinomycetes</taxon>
        <taxon>Pseudonocardiales</taxon>
        <taxon>Pseudonocardiaceae</taxon>
        <taxon>Halosaccharopolyspora</taxon>
    </lineage>
</organism>
<feature type="compositionally biased region" description="Gly residues" evidence="1">
    <location>
        <begin position="20"/>
        <end position="32"/>
    </location>
</feature>
<feature type="region of interest" description="Disordered" evidence="1">
    <location>
        <begin position="1"/>
        <end position="41"/>
    </location>
</feature>
<evidence type="ECO:0000313" key="3">
    <source>
        <dbReference type="Proteomes" id="UP000569329"/>
    </source>
</evidence>
<feature type="region of interest" description="Disordered" evidence="1">
    <location>
        <begin position="197"/>
        <end position="218"/>
    </location>
</feature>
<protein>
    <submittedName>
        <fullName evidence="2">Uncharacterized protein</fullName>
    </submittedName>
</protein>
<sequence>MAPSSPAWASRECRRSWGPSAGGGGEVSGGGAIRHPAPPGFGVAIGVADGPITGCAVGQEHRPRGAGAEQLPEQPSGADVIHQLIGPSALASHPGAPVRAVQVADVQGEDFLAARGGAVQQGEQRPALQGPGFGGDEPIDLTAVSHPTSGLRLGLAPQSLQWLCVGGKPSLTLEVRQRRGNSRAFGVERRRRLVSPSDAHALARSRCPPASMASSSTVASPVNALGSADLEDRTVFDEVARLDRTPLGAQPSQERRDRLDDRNAREPPASTERRCRAIAMSRLLAICQITDTKGGQARGCFPRTYLPVCPVIRHYLTLD</sequence>
<feature type="region of interest" description="Disordered" evidence="1">
    <location>
        <begin position="117"/>
        <end position="139"/>
    </location>
</feature>
<name>A0A839DWW5_9PSEU</name>
<dbReference type="AlphaFoldDB" id="A0A839DWW5"/>
<feature type="region of interest" description="Disordered" evidence="1">
    <location>
        <begin position="244"/>
        <end position="272"/>
    </location>
</feature>
<evidence type="ECO:0000313" key="2">
    <source>
        <dbReference type="EMBL" id="MBA8823937.1"/>
    </source>
</evidence>